<dbReference type="Proteomes" id="UP000268093">
    <property type="component" value="Unassembled WGS sequence"/>
</dbReference>
<keyword evidence="2" id="KW-0963">Cytoplasm</keyword>
<accession>A0A433DBY3</accession>
<dbReference type="GO" id="GO:0005737">
    <property type="term" value="C:cytoplasm"/>
    <property type="evidence" value="ECO:0007669"/>
    <property type="project" value="UniProtKB-SubCell"/>
</dbReference>
<gene>
    <name evidence="4" type="ORF">BC936DRAFT_144700</name>
</gene>
<dbReference type="GO" id="GO:0007017">
    <property type="term" value="P:microtubule-based process"/>
    <property type="evidence" value="ECO:0007669"/>
    <property type="project" value="InterPro"/>
</dbReference>
<protein>
    <submittedName>
        <fullName evidence="4">Dynamitin-domain-containing protein</fullName>
    </submittedName>
</protein>
<dbReference type="InterPro" id="IPR028133">
    <property type="entry name" value="Dynamitin"/>
</dbReference>
<evidence type="ECO:0000256" key="2">
    <source>
        <dbReference type="ARBA" id="ARBA00022490"/>
    </source>
</evidence>
<feature type="region of interest" description="Disordered" evidence="3">
    <location>
        <begin position="1"/>
        <end position="28"/>
    </location>
</feature>
<dbReference type="PANTHER" id="PTHR15346">
    <property type="entry name" value="DYNACTIN SUBUNIT"/>
    <property type="match status" value="1"/>
</dbReference>
<dbReference type="OrthoDB" id="4977at2759"/>
<dbReference type="EMBL" id="RBNI01003464">
    <property type="protein sequence ID" value="RUP48336.1"/>
    <property type="molecule type" value="Genomic_DNA"/>
</dbReference>
<feature type="region of interest" description="Disordered" evidence="3">
    <location>
        <begin position="66"/>
        <end position="88"/>
    </location>
</feature>
<evidence type="ECO:0000313" key="4">
    <source>
        <dbReference type="EMBL" id="RUP48336.1"/>
    </source>
</evidence>
<evidence type="ECO:0000256" key="3">
    <source>
        <dbReference type="SAM" id="MobiDB-lite"/>
    </source>
</evidence>
<comment type="caution">
    <text evidence="4">The sequence shown here is derived from an EMBL/GenBank/DDBJ whole genome shotgun (WGS) entry which is preliminary data.</text>
</comment>
<comment type="subcellular location">
    <subcellularLocation>
        <location evidence="1">Cytoplasm</location>
    </subcellularLocation>
</comment>
<keyword evidence="5" id="KW-1185">Reference proteome</keyword>
<dbReference type="Pfam" id="PF04912">
    <property type="entry name" value="Dynamitin"/>
    <property type="match status" value="1"/>
</dbReference>
<dbReference type="GO" id="GO:0005869">
    <property type="term" value="C:dynactin complex"/>
    <property type="evidence" value="ECO:0007669"/>
    <property type="project" value="InterPro"/>
</dbReference>
<evidence type="ECO:0000256" key="1">
    <source>
        <dbReference type="ARBA" id="ARBA00004496"/>
    </source>
</evidence>
<dbReference type="AlphaFoldDB" id="A0A433DBY3"/>
<reference evidence="4 5" key="1">
    <citation type="journal article" date="2018" name="New Phytol.">
        <title>Phylogenomics of Endogonaceae and evolution of mycorrhizas within Mucoromycota.</title>
        <authorList>
            <person name="Chang Y."/>
            <person name="Desiro A."/>
            <person name="Na H."/>
            <person name="Sandor L."/>
            <person name="Lipzen A."/>
            <person name="Clum A."/>
            <person name="Barry K."/>
            <person name="Grigoriev I.V."/>
            <person name="Martin F.M."/>
            <person name="Stajich J.E."/>
            <person name="Smith M.E."/>
            <person name="Bonito G."/>
            <person name="Spatafora J.W."/>
        </authorList>
    </citation>
    <scope>NUCLEOTIDE SEQUENCE [LARGE SCALE GENOMIC DNA]</scope>
    <source>
        <strain evidence="4 5">GMNB39</strain>
    </source>
</reference>
<evidence type="ECO:0000313" key="5">
    <source>
        <dbReference type="Proteomes" id="UP000268093"/>
    </source>
</evidence>
<name>A0A433DBY3_9FUNG</name>
<organism evidence="4 5">
    <name type="scientific">Jimgerdemannia flammicorona</name>
    <dbReference type="NCBI Taxonomy" id="994334"/>
    <lineage>
        <taxon>Eukaryota</taxon>
        <taxon>Fungi</taxon>
        <taxon>Fungi incertae sedis</taxon>
        <taxon>Mucoromycota</taxon>
        <taxon>Mucoromycotina</taxon>
        <taxon>Endogonomycetes</taxon>
        <taxon>Endogonales</taxon>
        <taxon>Endogonaceae</taxon>
        <taxon>Jimgerdemannia</taxon>
    </lineage>
</organism>
<sequence length="291" mass="31842">MSSKYSALPDIDNSHPDVYETPDNTEETHILSLDDQGQLSEGDSEDVIRTNLPVKDAANRFKGASVDATGAGQRGPNQPSPPPLDFSDRLTKRKKAMYRTFVNRAATLETSEYEVLPKELVLQETPLQKLRRLVFEVQELNDEVDKAKEPSTTLPPLSHSDLLASISSLQNDLSQISQHLGEAPPLMDHAEGTPTRQHEESKTLIRQLEQYKNGAVQRSAAGEAEDPAAAAGDGKTITYELFYTPDTVKITTLAKTAEMDDRIARIERLVGSSSGQNFGDLVSGARVGTLL</sequence>
<proteinExistence type="predicted"/>